<dbReference type="AlphaFoldDB" id="A0A1B1TBC7"/>
<proteinExistence type="predicted"/>
<reference evidence="1" key="1">
    <citation type="journal article" date="2015" name="ISME J.">
        <title>A new class of marine Euryarchaeota group II from the Mediterranean deep chlorophyll maximum.</title>
        <authorList>
            <person name="Martin-Cuadrado A.B."/>
            <person name="Garcia-Heredia I."/>
            <person name="Molto A.G."/>
            <person name="Lopez-Ubeda R."/>
            <person name="Kimes N."/>
            <person name="Lopez-Garcia P."/>
            <person name="Moreira D."/>
            <person name="Rodriguez-Valera F."/>
        </authorList>
    </citation>
    <scope>NUCLEOTIDE SEQUENCE</scope>
</reference>
<protein>
    <submittedName>
        <fullName evidence="1">Uncharacterized protein</fullName>
    </submittedName>
</protein>
<organism evidence="1">
    <name type="scientific">uncultured Poseidoniia archaeon</name>
    <dbReference type="NCBI Taxonomy" id="1697135"/>
    <lineage>
        <taxon>Archaea</taxon>
        <taxon>Methanobacteriati</taxon>
        <taxon>Thermoplasmatota</taxon>
        <taxon>Candidatus Poseidoniia</taxon>
        <taxon>environmental samples</taxon>
    </lineage>
</organism>
<sequence length="81" mass="9600">MSKFYGFRFCVNCEVACTSGNFVDYNKKRYCTACWIQNQNPDHPEIEEIRKKVIEDAEEWKCIKWSREEGPLPIGPKSHRN</sequence>
<name>A0A1B1TBC7_9ARCH</name>
<accession>A0A1B1TBC7</accession>
<evidence type="ECO:0000313" key="1">
    <source>
        <dbReference type="EMBL" id="ANV79587.1"/>
    </source>
</evidence>
<reference evidence="1" key="2">
    <citation type="submission" date="2015-12" db="EMBL/GenBank/DDBJ databases">
        <authorList>
            <person name="Shamseldin A."/>
            <person name="Moawad H."/>
            <person name="Abd El-Rahim W.M."/>
            <person name="Sadowsky M.J."/>
        </authorList>
    </citation>
    <scope>NUCLEOTIDE SEQUENCE</scope>
</reference>
<dbReference type="EMBL" id="KP211842">
    <property type="protein sequence ID" value="ANV79587.1"/>
    <property type="molecule type" value="Genomic_DNA"/>
</dbReference>